<feature type="region of interest" description="Disordered" evidence="1">
    <location>
        <begin position="1"/>
        <end position="31"/>
    </location>
</feature>
<evidence type="ECO:0000313" key="3">
    <source>
        <dbReference type="Proteomes" id="UP000799291"/>
    </source>
</evidence>
<keyword evidence="3" id="KW-1185">Reference proteome</keyword>
<feature type="compositionally biased region" description="Polar residues" evidence="1">
    <location>
        <begin position="352"/>
        <end position="364"/>
    </location>
</feature>
<dbReference type="OrthoDB" id="5345625at2759"/>
<feature type="region of interest" description="Disordered" evidence="1">
    <location>
        <begin position="320"/>
        <end position="380"/>
    </location>
</feature>
<accession>A0A6G1ID98</accession>
<name>A0A6G1ID98_9PLEO</name>
<dbReference type="AlphaFoldDB" id="A0A6G1ID98"/>
<evidence type="ECO:0000256" key="1">
    <source>
        <dbReference type="SAM" id="MobiDB-lite"/>
    </source>
</evidence>
<protein>
    <submittedName>
        <fullName evidence="2">Uncharacterized protein</fullName>
    </submittedName>
</protein>
<proteinExistence type="predicted"/>
<sequence length="380" mass="41307">MAAAPSPSKTTHRRVLGDVTPKAINTPSKQTSAIALEPSEATRAQSPLKQVTTLSPQLHVGKENMASVGAHPQGRKRSIYEVDDAENVELAKAMFGVRDQRTLGARLGLTAAAVQSHTERTAVDLAIPGSPTERNTPSPEPEALPVIEDSQDTQTSQASFSNLVDYSLCDASQKETLERPLAPVEEEKRSKAELLRTRLRFGYYKVETNQATKRGSEVISKWESSFSTDASTSMPLTSSSESAASQAVPSITLSSAHRDAQPVFVKVNLDPFRPIGKLTPAPVLLPTAVSSRMNYDYHMPSSPPQAISPEELMSPVLQKANYTTPVPKRIRTEEDQAQGDEKEETVHDKWQSRFQEGDLTSSAVKGNAANGLLELSHGRR</sequence>
<evidence type="ECO:0000313" key="2">
    <source>
        <dbReference type="EMBL" id="KAF2676105.1"/>
    </source>
</evidence>
<dbReference type="EMBL" id="MU005639">
    <property type="protein sequence ID" value="KAF2676105.1"/>
    <property type="molecule type" value="Genomic_DNA"/>
</dbReference>
<organism evidence="2 3">
    <name type="scientific">Lentithecium fluviatile CBS 122367</name>
    <dbReference type="NCBI Taxonomy" id="1168545"/>
    <lineage>
        <taxon>Eukaryota</taxon>
        <taxon>Fungi</taxon>
        <taxon>Dikarya</taxon>
        <taxon>Ascomycota</taxon>
        <taxon>Pezizomycotina</taxon>
        <taxon>Dothideomycetes</taxon>
        <taxon>Pleosporomycetidae</taxon>
        <taxon>Pleosporales</taxon>
        <taxon>Massarineae</taxon>
        <taxon>Lentitheciaceae</taxon>
        <taxon>Lentithecium</taxon>
    </lineage>
</organism>
<feature type="region of interest" description="Disordered" evidence="1">
    <location>
        <begin position="125"/>
        <end position="144"/>
    </location>
</feature>
<reference evidence="2" key="1">
    <citation type="journal article" date="2020" name="Stud. Mycol.">
        <title>101 Dothideomycetes genomes: a test case for predicting lifestyles and emergence of pathogens.</title>
        <authorList>
            <person name="Haridas S."/>
            <person name="Albert R."/>
            <person name="Binder M."/>
            <person name="Bloem J."/>
            <person name="Labutti K."/>
            <person name="Salamov A."/>
            <person name="Andreopoulos B."/>
            <person name="Baker S."/>
            <person name="Barry K."/>
            <person name="Bills G."/>
            <person name="Bluhm B."/>
            <person name="Cannon C."/>
            <person name="Castanera R."/>
            <person name="Culley D."/>
            <person name="Daum C."/>
            <person name="Ezra D."/>
            <person name="Gonzalez J."/>
            <person name="Henrissat B."/>
            <person name="Kuo A."/>
            <person name="Liang C."/>
            <person name="Lipzen A."/>
            <person name="Lutzoni F."/>
            <person name="Magnuson J."/>
            <person name="Mondo S."/>
            <person name="Nolan M."/>
            <person name="Ohm R."/>
            <person name="Pangilinan J."/>
            <person name="Park H.-J."/>
            <person name="Ramirez L."/>
            <person name="Alfaro M."/>
            <person name="Sun H."/>
            <person name="Tritt A."/>
            <person name="Yoshinaga Y."/>
            <person name="Zwiers L.-H."/>
            <person name="Turgeon B."/>
            <person name="Goodwin S."/>
            <person name="Spatafora J."/>
            <person name="Crous P."/>
            <person name="Grigoriev I."/>
        </authorList>
    </citation>
    <scope>NUCLEOTIDE SEQUENCE</scope>
    <source>
        <strain evidence="2">CBS 122367</strain>
    </source>
</reference>
<gene>
    <name evidence="2" type="ORF">K458DRAFT_447656</name>
</gene>
<dbReference type="Proteomes" id="UP000799291">
    <property type="component" value="Unassembled WGS sequence"/>
</dbReference>